<dbReference type="SUPFAM" id="SSF46689">
    <property type="entry name" value="Homeodomain-like"/>
    <property type="match status" value="1"/>
</dbReference>
<dbReference type="InterPro" id="IPR001584">
    <property type="entry name" value="Integrase_cat-core"/>
</dbReference>
<dbReference type="RefSeq" id="WP_266601125.1">
    <property type="nucleotide sequence ID" value="NZ_JAPHNL010000222.1"/>
</dbReference>
<dbReference type="Gene3D" id="1.10.10.60">
    <property type="entry name" value="Homeodomain-like"/>
    <property type="match status" value="1"/>
</dbReference>
<dbReference type="PANTHER" id="PTHR46889:SF4">
    <property type="entry name" value="TRANSPOSASE INSO FOR INSERTION SEQUENCE ELEMENT IS911B-RELATED"/>
    <property type="match status" value="1"/>
</dbReference>
<evidence type="ECO:0000259" key="3">
    <source>
        <dbReference type="PROSITE" id="PS50994"/>
    </source>
</evidence>
<evidence type="ECO:0000313" key="5">
    <source>
        <dbReference type="Proteomes" id="UP001163064"/>
    </source>
</evidence>
<dbReference type="PANTHER" id="PTHR46889">
    <property type="entry name" value="TRANSPOSASE INSF FOR INSERTION SEQUENCE IS3B-RELATED"/>
    <property type="match status" value="1"/>
</dbReference>
<feature type="region of interest" description="Disordered" evidence="2">
    <location>
        <begin position="393"/>
        <end position="419"/>
    </location>
</feature>
<dbReference type="Pfam" id="PF13333">
    <property type="entry name" value="rve_2"/>
    <property type="match status" value="1"/>
</dbReference>
<dbReference type="Gene3D" id="3.30.420.10">
    <property type="entry name" value="Ribonuclease H-like superfamily/Ribonuclease H"/>
    <property type="match status" value="1"/>
</dbReference>
<dbReference type="PROSITE" id="PS50994">
    <property type="entry name" value="INTEGRASE"/>
    <property type="match status" value="1"/>
</dbReference>
<dbReference type="InterPro" id="IPR048020">
    <property type="entry name" value="Transpos_IS3"/>
</dbReference>
<dbReference type="Pfam" id="PF13276">
    <property type="entry name" value="HTH_21"/>
    <property type="match status" value="1"/>
</dbReference>
<dbReference type="EMBL" id="JAPHNL010000222">
    <property type="protein sequence ID" value="MCX3061547.1"/>
    <property type="molecule type" value="Genomic_DNA"/>
</dbReference>
<organism evidence="4 5">
    <name type="scientific">Streptomyces beihaiensis</name>
    <dbReference type="NCBI Taxonomy" id="2984495"/>
    <lineage>
        <taxon>Bacteria</taxon>
        <taxon>Bacillati</taxon>
        <taxon>Actinomycetota</taxon>
        <taxon>Actinomycetes</taxon>
        <taxon>Kitasatosporales</taxon>
        <taxon>Streptomycetaceae</taxon>
        <taxon>Streptomyces</taxon>
    </lineage>
</organism>
<feature type="compositionally biased region" description="Low complexity" evidence="2">
    <location>
        <begin position="54"/>
        <end position="75"/>
    </location>
</feature>
<comment type="caution">
    <text evidence="4">The sequence shown here is derived from an EMBL/GenBank/DDBJ whole genome shotgun (WGS) entry which is preliminary data.</text>
</comment>
<evidence type="ECO:0000256" key="2">
    <source>
        <dbReference type="SAM" id="MobiDB-lite"/>
    </source>
</evidence>
<dbReference type="InterPro" id="IPR012337">
    <property type="entry name" value="RNaseH-like_sf"/>
</dbReference>
<protein>
    <submittedName>
        <fullName evidence="4">IS3 family transposase</fullName>
    </submittedName>
</protein>
<dbReference type="Pfam" id="PF00665">
    <property type="entry name" value="rve"/>
    <property type="match status" value="1"/>
</dbReference>
<sequence>MAMKDYSDEFKADAVALYESTPGATYKSIAADLGINRATLREWVLRDRERRGVAPAPARAGGAAPARAGQLAPSADPDERIRQLEARVAELEASERKLATERDILRKAAKYFAGGDELVNRFQFVHDHRDAFGVKRLCQVLGVNRSSYYKWRDGADARTARQAADRALAERIRAVHADSEGAYGSPRITAELRADGRKINEKRGARVMRRFSIQGIRLRRRARTTIPEPSATPVADLFQRDFTAPAPGVKYMGDITYLPTGDGQFLYLATVLDCFSRRVVGWSIAAHMRTELVADALRMAAATRGGLSGAVFHSDHGAQYTSREFADLCGELGVTQSMGAVGTSADNAACESFHATLKRETLRGAHHYPGAELCRRTVFRWLTRYNTRRRHSANGHLSPVDYEHQHQHQQEFDKLTLAA</sequence>
<feature type="domain" description="Integrase catalytic" evidence="3">
    <location>
        <begin position="243"/>
        <end position="407"/>
    </location>
</feature>
<feature type="region of interest" description="Disordered" evidence="2">
    <location>
        <begin position="54"/>
        <end position="76"/>
    </location>
</feature>
<dbReference type="InterPro" id="IPR036397">
    <property type="entry name" value="RNaseH_sf"/>
</dbReference>
<dbReference type="Pfam" id="PF01527">
    <property type="entry name" value="HTH_Tnp_1"/>
    <property type="match status" value="1"/>
</dbReference>
<comment type="function">
    <text evidence="1">Involved in the transposition of the insertion sequence.</text>
</comment>
<dbReference type="InterPro" id="IPR050900">
    <property type="entry name" value="Transposase_IS3/IS150/IS904"/>
</dbReference>
<gene>
    <name evidence="4" type="ORF">OFY01_17620</name>
</gene>
<dbReference type="InterPro" id="IPR009057">
    <property type="entry name" value="Homeodomain-like_sf"/>
</dbReference>
<name>A0ABT3TWX9_9ACTN</name>
<reference evidence="4" key="1">
    <citation type="submission" date="2022-10" db="EMBL/GenBank/DDBJ databases">
        <title>Streptomyces beihaiensis sp. nov., a chitin degrading actinobacterium, isolated from shrimp pond soil.</title>
        <authorList>
            <person name="Xie J."/>
            <person name="Shen N."/>
        </authorList>
    </citation>
    <scope>NUCLEOTIDE SEQUENCE</scope>
    <source>
        <strain evidence="4">GXMU-J5</strain>
    </source>
</reference>
<evidence type="ECO:0000313" key="4">
    <source>
        <dbReference type="EMBL" id="MCX3061547.1"/>
    </source>
</evidence>
<dbReference type="InterPro" id="IPR002514">
    <property type="entry name" value="Transposase_8"/>
</dbReference>
<evidence type="ECO:0000256" key="1">
    <source>
        <dbReference type="ARBA" id="ARBA00002286"/>
    </source>
</evidence>
<dbReference type="Proteomes" id="UP001163064">
    <property type="component" value="Unassembled WGS sequence"/>
</dbReference>
<dbReference type="NCBIfam" id="NF033516">
    <property type="entry name" value="transpos_IS3"/>
    <property type="match status" value="1"/>
</dbReference>
<proteinExistence type="predicted"/>
<accession>A0ABT3TWX9</accession>
<keyword evidence="5" id="KW-1185">Reference proteome</keyword>
<feature type="compositionally biased region" description="Basic and acidic residues" evidence="2">
    <location>
        <begin position="401"/>
        <end position="419"/>
    </location>
</feature>
<dbReference type="SUPFAM" id="SSF53098">
    <property type="entry name" value="Ribonuclease H-like"/>
    <property type="match status" value="1"/>
</dbReference>
<dbReference type="InterPro" id="IPR025948">
    <property type="entry name" value="HTH-like_dom"/>
</dbReference>